<reference evidence="2" key="2">
    <citation type="submission" date="2021-09" db="EMBL/GenBank/DDBJ databases">
        <authorList>
            <person name="Jia N."/>
            <person name="Wang J."/>
            <person name="Shi W."/>
            <person name="Du L."/>
            <person name="Sun Y."/>
            <person name="Zhan W."/>
            <person name="Jiang J."/>
            <person name="Wang Q."/>
            <person name="Zhang B."/>
            <person name="Ji P."/>
            <person name="Sakyi L.B."/>
            <person name="Cui X."/>
            <person name="Yuan T."/>
            <person name="Jiang B."/>
            <person name="Yang W."/>
            <person name="Lam T.T.-Y."/>
            <person name="Chang Q."/>
            <person name="Ding S."/>
            <person name="Wang X."/>
            <person name="Zhu J."/>
            <person name="Ruan X."/>
            <person name="Zhao L."/>
            <person name="Wei J."/>
            <person name="Que T."/>
            <person name="Du C."/>
            <person name="Cheng J."/>
            <person name="Dai P."/>
            <person name="Han X."/>
            <person name="Huang E."/>
            <person name="Gao Y."/>
            <person name="Liu J."/>
            <person name="Shao H."/>
            <person name="Ye R."/>
            <person name="Li L."/>
            <person name="Wei W."/>
            <person name="Wang X."/>
            <person name="Wang C."/>
            <person name="Huo Q."/>
            <person name="Li W."/>
            <person name="Guo W."/>
            <person name="Chen H."/>
            <person name="Chen S."/>
            <person name="Zhou L."/>
            <person name="Zhou L."/>
            <person name="Ni X."/>
            <person name="Tian J."/>
            <person name="Zhou Y."/>
            <person name="Sheng Y."/>
            <person name="Liu T."/>
            <person name="Pan Y."/>
            <person name="Xia L."/>
            <person name="Li J."/>
            <person name="Zhao F."/>
            <person name="Cao W."/>
        </authorList>
    </citation>
    <scope>NUCLEOTIDE SEQUENCE</scope>
    <source>
        <strain evidence="2">Rmic-2018</strain>
        <tissue evidence="2">Larvae</tissue>
    </source>
</reference>
<dbReference type="EMBL" id="JABSTU010000005">
    <property type="protein sequence ID" value="KAH8029627.1"/>
    <property type="molecule type" value="Genomic_DNA"/>
</dbReference>
<evidence type="ECO:0000313" key="3">
    <source>
        <dbReference type="Proteomes" id="UP000821866"/>
    </source>
</evidence>
<sequence>MAGGAKKFRLQHHFGRSWKKGRGRKPYGVASVSREQAPTLFDNSIITEDGSSCVRGVDASRTCTEDVINGGVCEMTSLDSGCLVDYDRADAIGHSEVCVSTSLPDSAHNVYSSIVRVDADPIDASELHDTRTHKTTTTLEGLSSVSATALFGAVERFSESSGAAARQDASKTGLRIHRKASNP</sequence>
<reference evidence="2" key="1">
    <citation type="journal article" date="2020" name="Cell">
        <title>Large-Scale Comparative Analyses of Tick Genomes Elucidate Their Genetic Diversity and Vector Capacities.</title>
        <authorList>
            <consortium name="Tick Genome and Microbiome Consortium (TIGMIC)"/>
            <person name="Jia N."/>
            <person name="Wang J."/>
            <person name="Shi W."/>
            <person name="Du L."/>
            <person name="Sun Y."/>
            <person name="Zhan W."/>
            <person name="Jiang J.F."/>
            <person name="Wang Q."/>
            <person name="Zhang B."/>
            <person name="Ji P."/>
            <person name="Bell-Sakyi L."/>
            <person name="Cui X.M."/>
            <person name="Yuan T.T."/>
            <person name="Jiang B.G."/>
            <person name="Yang W.F."/>
            <person name="Lam T.T."/>
            <person name="Chang Q.C."/>
            <person name="Ding S.J."/>
            <person name="Wang X.J."/>
            <person name="Zhu J.G."/>
            <person name="Ruan X.D."/>
            <person name="Zhao L."/>
            <person name="Wei J.T."/>
            <person name="Ye R.Z."/>
            <person name="Que T.C."/>
            <person name="Du C.H."/>
            <person name="Zhou Y.H."/>
            <person name="Cheng J.X."/>
            <person name="Dai P.F."/>
            <person name="Guo W.B."/>
            <person name="Han X.H."/>
            <person name="Huang E.J."/>
            <person name="Li L.F."/>
            <person name="Wei W."/>
            <person name="Gao Y.C."/>
            <person name="Liu J.Z."/>
            <person name="Shao H.Z."/>
            <person name="Wang X."/>
            <person name="Wang C.C."/>
            <person name="Yang T.C."/>
            <person name="Huo Q.B."/>
            <person name="Li W."/>
            <person name="Chen H.Y."/>
            <person name="Chen S.E."/>
            <person name="Zhou L.G."/>
            <person name="Ni X.B."/>
            <person name="Tian J.H."/>
            <person name="Sheng Y."/>
            <person name="Liu T."/>
            <person name="Pan Y.S."/>
            <person name="Xia L.Y."/>
            <person name="Li J."/>
            <person name="Zhao F."/>
            <person name="Cao W.C."/>
        </authorList>
    </citation>
    <scope>NUCLEOTIDE SEQUENCE</scope>
    <source>
        <strain evidence="2">Rmic-2018</strain>
    </source>
</reference>
<organism evidence="2 3">
    <name type="scientific">Rhipicephalus microplus</name>
    <name type="common">Cattle tick</name>
    <name type="synonym">Boophilus microplus</name>
    <dbReference type="NCBI Taxonomy" id="6941"/>
    <lineage>
        <taxon>Eukaryota</taxon>
        <taxon>Metazoa</taxon>
        <taxon>Ecdysozoa</taxon>
        <taxon>Arthropoda</taxon>
        <taxon>Chelicerata</taxon>
        <taxon>Arachnida</taxon>
        <taxon>Acari</taxon>
        <taxon>Parasitiformes</taxon>
        <taxon>Ixodida</taxon>
        <taxon>Ixodoidea</taxon>
        <taxon>Ixodidae</taxon>
        <taxon>Rhipicephalinae</taxon>
        <taxon>Rhipicephalus</taxon>
        <taxon>Boophilus</taxon>
    </lineage>
</organism>
<protein>
    <submittedName>
        <fullName evidence="2">Uncharacterized protein</fullName>
    </submittedName>
</protein>
<proteinExistence type="predicted"/>
<feature type="compositionally biased region" description="Basic residues" evidence="1">
    <location>
        <begin position="174"/>
        <end position="183"/>
    </location>
</feature>
<gene>
    <name evidence="2" type="ORF">HPB51_002080</name>
</gene>
<evidence type="ECO:0000256" key="1">
    <source>
        <dbReference type="SAM" id="MobiDB-lite"/>
    </source>
</evidence>
<dbReference type="AlphaFoldDB" id="A0A9J6E501"/>
<name>A0A9J6E501_RHIMP</name>
<evidence type="ECO:0000313" key="2">
    <source>
        <dbReference type="EMBL" id="KAH8029627.1"/>
    </source>
</evidence>
<keyword evidence="3" id="KW-1185">Reference proteome</keyword>
<dbReference type="Proteomes" id="UP000821866">
    <property type="component" value="Chromosome 3"/>
</dbReference>
<feature type="region of interest" description="Disordered" evidence="1">
    <location>
        <begin position="158"/>
        <end position="183"/>
    </location>
</feature>
<comment type="caution">
    <text evidence="2">The sequence shown here is derived from an EMBL/GenBank/DDBJ whole genome shotgun (WGS) entry which is preliminary data.</text>
</comment>
<accession>A0A9J6E501</accession>